<evidence type="ECO:0000313" key="2">
    <source>
        <dbReference type="Proteomes" id="UP001610104"/>
    </source>
</evidence>
<dbReference type="Gene3D" id="3.40.50.1820">
    <property type="entry name" value="alpha/beta hydrolase"/>
    <property type="match status" value="1"/>
</dbReference>
<dbReference type="GO" id="GO:0016787">
    <property type="term" value="F:hydrolase activity"/>
    <property type="evidence" value="ECO:0007669"/>
    <property type="project" value="UniProtKB-KW"/>
</dbReference>
<gene>
    <name evidence="1" type="ORF">V8G56_03625</name>
</gene>
<dbReference type="Pfam" id="PF00756">
    <property type="entry name" value="Esterase"/>
    <property type="match status" value="1"/>
</dbReference>
<reference evidence="1 2" key="1">
    <citation type="submission" date="2024-02" db="EMBL/GenBank/DDBJ databases">
        <title>A Gaetbulibacter species isolated from tidal flats and genomic insights of their niches.</title>
        <authorList>
            <person name="Ye Y."/>
        </authorList>
    </citation>
    <scope>NUCLEOTIDE SEQUENCE [LARGE SCALE GENOMIC DNA]</scope>
    <source>
        <strain evidence="1 2">KEM-8</strain>
    </source>
</reference>
<accession>A0ABW7MLX3</accession>
<organism evidence="1 2">
    <name type="scientific">Gaetbulibacter aquiaggeris</name>
    <dbReference type="NCBI Taxonomy" id="1735373"/>
    <lineage>
        <taxon>Bacteria</taxon>
        <taxon>Pseudomonadati</taxon>
        <taxon>Bacteroidota</taxon>
        <taxon>Flavobacteriia</taxon>
        <taxon>Flavobacteriales</taxon>
        <taxon>Flavobacteriaceae</taxon>
        <taxon>Gaetbulibacter</taxon>
    </lineage>
</organism>
<dbReference type="PANTHER" id="PTHR48098:SF6">
    <property type="entry name" value="FERRI-BACILLIBACTIN ESTERASE BESA"/>
    <property type="match status" value="1"/>
</dbReference>
<name>A0ABW7MLX3_9FLAO</name>
<dbReference type="SUPFAM" id="SSF53474">
    <property type="entry name" value="alpha/beta-Hydrolases"/>
    <property type="match status" value="1"/>
</dbReference>
<sequence length="310" mass="36072">MIKNFLFFLMVCTAMSQNVDRITSNKVSNINLFGGELIHIENFPSKFIQPRNIDVWIPNNYRKSKKYAVLYMQDGQMLFDSTTTWNKQEWKVDEIASLLMNEGQTKDFIVVAIWNIAALRNSNYFPEKVYEMMSEKDKDSLIETGKKQNWINTINSNNYLRFVVEELKPYIDSHFSTYTDADNTSIMGSSRGGLISMYAISEYPEVFGSAACLSTHWIGTYNNKDNQIPDAFFEYMRTNLPDSKTHNIYFDYGTETLDEQYLKYQDEVSKLLASKGYTTNLKFDGADHSENSWGQRLEIPLMYLFGNKRE</sequence>
<dbReference type="InterPro" id="IPR000801">
    <property type="entry name" value="Esterase-like"/>
</dbReference>
<keyword evidence="1" id="KW-0378">Hydrolase</keyword>
<dbReference type="InterPro" id="IPR029058">
    <property type="entry name" value="AB_hydrolase_fold"/>
</dbReference>
<evidence type="ECO:0000313" key="1">
    <source>
        <dbReference type="EMBL" id="MFH6767815.1"/>
    </source>
</evidence>
<dbReference type="PANTHER" id="PTHR48098">
    <property type="entry name" value="ENTEROCHELIN ESTERASE-RELATED"/>
    <property type="match status" value="1"/>
</dbReference>
<dbReference type="EMBL" id="JBAWKC010000001">
    <property type="protein sequence ID" value="MFH6767815.1"/>
    <property type="molecule type" value="Genomic_DNA"/>
</dbReference>
<comment type="caution">
    <text evidence="1">The sequence shown here is derived from an EMBL/GenBank/DDBJ whole genome shotgun (WGS) entry which is preliminary data.</text>
</comment>
<dbReference type="RefSeq" id="WP_395437096.1">
    <property type="nucleotide sequence ID" value="NZ_JBAWKC010000001.1"/>
</dbReference>
<proteinExistence type="predicted"/>
<protein>
    <submittedName>
        <fullName evidence="1">Alpha/beta hydrolase-fold protein</fullName>
    </submittedName>
</protein>
<dbReference type="InterPro" id="IPR050583">
    <property type="entry name" value="Mycobacterial_A85_antigen"/>
</dbReference>
<keyword evidence="2" id="KW-1185">Reference proteome</keyword>
<dbReference type="Proteomes" id="UP001610104">
    <property type="component" value="Unassembled WGS sequence"/>
</dbReference>